<reference evidence="3 4" key="1">
    <citation type="submission" date="2019-02" db="EMBL/GenBank/DDBJ databases">
        <authorList>
            <person name="Lehtovirta-Morley E L."/>
        </authorList>
    </citation>
    <scope>NUCLEOTIDE SEQUENCE [LARGE SCALE GENOMIC DNA]</scope>
    <source>
        <strain evidence="3">NFRAN1</strain>
    </source>
</reference>
<dbReference type="GO" id="GO:0006310">
    <property type="term" value="P:DNA recombination"/>
    <property type="evidence" value="ECO:0007669"/>
    <property type="project" value="UniProtKB-KW"/>
</dbReference>
<dbReference type="SUPFAM" id="SSF56349">
    <property type="entry name" value="DNA breaking-rejoining enzymes"/>
    <property type="match status" value="1"/>
</dbReference>
<protein>
    <recommendedName>
        <fullName evidence="5">Phage integrase family protein</fullName>
    </recommendedName>
</protein>
<gene>
    <name evidence="3" type="ORF">NFRAN_2169</name>
</gene>
<evidence type="ECO:0008006" key="5">
    <source>
        <dbReference type="Google" id="ProtNLM"/>
    </source>
</evidence>
<sequence>MASFTSFEDLEIQKSPLEFSPYEKFMYALNSKESKRQYPKRLQVFLDFMNIRSKSIEENCNVFFNRIKERKDGTSWLENELFKFFTLQNKRVEKGEISTETIKNYFKPIKRFCEMNGISLNWKLISKGIKKGIRYSNDRPPTMDEIKKLIQFPDRRVKPIVLVMISSGIRVSSWNYIKWSDFTPIYENDRLIAAKLKVFNTKTKNYYFSYVTPEAYQSVKEWMDFRASFGEKIGPDSCIIRNLWQIKSQRYGNYLGLAKHPKRLSANGIRVLINDAWKIQGLREKRIPKEGEFNYRKYDVKSVHGFRKFFETECQKVMRELIVSMLMSHDTGIVLHYLRPKEEDILAEYQKAIPLLTVNQEDNTILEKEIKELREKNENNEHLVSSKLQERDDAIKALSDQVMILMNEIQKLKN</sequence>
<evidence type="ECO:0000313" key="4">
    <source>
        <dbReference type="Proteomes" id="UP000294299"/>
    </source>
</evidence>
<dbReference type="EMBL" id="LR216287">
    <property type="protein sequence ID" value="VFJ14491.1"/>
    <property type="molecule type" value="Genomic_DNA"/>
</dbReference>
<keyword evidence="1" id="KW-0233">DNA recombination</keyword>
<dbReference type="GO" id="GO:0003677">
    <property type="term" value="F:DNA binding"/>
    <property type="evidence" value="ECO:0007669"/>
    <property type="project" value="InterPro"/>
</dbReference>
<evidence type="ECO:0000256" key="2">
    <source>
        <dbReference type="SAM" id="Coils"/>
    </source>
</evidence>
<dbReference type="Proteomes" id="UP000294299">
    <property type="component" value="Chromosome NFRAN"/>
</dbReference>
<keyword evidence="4" id="KW-1185">Reference proteome</keyword>
<dbReference type="InterPro" id="IPR011010">
    <property type="entry name" value="DNA_brk_join_enz"/>
</dbReference>
<dbReference type="InterPro" id="IPR013762">
    <property type="entry name" value="Integrase-like_cat_sf"/>
</dbReference>
<dbReference type="AlphaFoldDB" id="A0A484I9N7"/>
<evidence type="ECO:0000313" key="3">
    <source>
        <dbReference type="EMBL" id="VFJ14491.1"/>
    </source>
</evidence>
<organism evidence="3 4">
    <name type="scientific">Candidatus Nitrosocosmicus franklandianus</name>
    <dbReference type="NCBI Taxonomy" id="1798806"/>
    <lineage>
        <taxon>Archaea</taxon>
        <taxon>Nitrososphaerota</taxon>
        <taxon>Nitrososphaeria</taxon>
        <taxon>Nitrososphaerales</taxon>
        <taxon>Nitrososphaeraceae</taxon>
        <taxon>Candidatus Nitrosocosmicus</taxon>
    </lineage>
</organism>
<accession>A0A484I9N7</accession>
<dbReference type="GO" id="GO:0015074">
    <property type="term" value="P:DNA integration"/>
    <property type="evidence" value="ECO:0007669"/>
    <property type="project" value="InterPro"/>
</dbReference>
<feature type="coiled-coil region" evidence="2">
    <location>
        <begin position="356"/>
        <end position="390"/>
    </location>
</feature>
<dbReference type="Gene3D" id="1.10.443.10">
    <property type="entry name" value="Intergrase catalytic core"/>
    <property type="match status" value="1"/>
</dbReference>
<dbReference type="KEGG" id="nfn:NFRAN_2169"/>
<evidence type="ECO:0000256" key="1">
    <source>
        <dbReference type="ARBA" id="ARBA00023172"/>
    </source>
</evidence>
<name>A0A484I9N7_9ARCH</name>
<keyword evidence="2" id="KW-0175">Coiled coil</keyword>
<proteinExistence type="predicted"/>